<keyword evidence="1" id="KW-0472">Membrane</keyword>
<protein>
    <submittedName>
        <fullName evidence="2">Uncharacterized protein</fullName>
    </submittedName>
</protein>
<evidence type="ECO:0000313" key="2">
    <source>
        <dbReference type="EMBL" id="MCE4555872.1"/>
    </source>
</evidence>
<sequence length="224" mass="23708">MAQQINLLTPILLTPRRHFSALMLLQAAGVLLVAGVALAAWLQQRDRAAERDHQQLLARLAAERQSLAVARANLPAPQDAAALQQQVLALEAGNAERAALLQALSGHAGRPGQRHSDLLDLLARSLPAPAWLGELRYTPGHVEMVGGTLDTDVLRPWLAQLAAQPLLAGQELSALRVERLGTPTAEAGNPPLLENGAALSASGLPVWAFRVVSEPARPASGVPR</sequence>
<evidence type="ECO:0000256" key="1">
    <source>
        <dbReference type="SAM" id="Phobius"/>
    </source>
</evidence>
<comment type="caution">
    <text evidence="2">The sequence shown here is derived from an EMBL/GenBank/DDBJ whole genome shotgun (WGS) entry which is preliminary data.</text>
</comment>
<feature type="transmembrane region" description="Helical" evidence="1">
    <location>
        <begin position="20"/>
        <end position="42"/>
    </location>
</feature>
<dbReference type="RefSeq" id="WP_233372925.1">
    <property type="nucleotide sequence ID" value="NZ_JAJTWU010000006.1"/>
</dbReference>
<proteinExistence type="predicted"/>
<keyword evidence="3" id="KW-1185">Reference proteome</keyword>
<evidence type="ECO:0000313" key="3">
    <source>
        <dbReference type="Proteomes" id="UP001200741"/>
    </source>
</evidence>
<keyword evidence="1" id="KW-0812">Transmembrane</keyword>
<organism evidence="2 3">
    <name type="scientific">Pelomonas cellulosilytica</name>
    <dbReference type="NCBI Taxonomy" id="2906762"/>
    <lineage>
        <taxon>Bacteria</taxon>
        <taxon>Pseudomonadati</taxon>
        <taxon>Pseudomonadota</taxon>
        <taxon>Betaproteobacteria</taxon>
        <taxon>Burkholderiales</taxon>
        <taxon>Sphaerotilaceae</taxon>
        <taxon>Roseateles</taxon>
    </lineage>
</organism>
<dbReference type="Proteomes" id="UP001200741">
    <property type="component" value="Unassembled WGS sequence"/>
</dbReference>
<dbReference type="EMBL" id="JAJTWU010000006">
    <property type="protein sequence ID" value="MCE4555872.1"/>
    <property type="molecule type" value="Genomic_DNA"/>
</dbReference>
<keyword evidence="1" id="KW-1133">Transmembrane helix</keyword>
<name>A0ABS8XT51_9BURK</name>
<gene>
    <name evidence="2" type="ORF">LXT13_15805</name>
</gene>
<reference evidence="2 3" key="1">
    <citation type="submission" date="2021-12" db="EMBL/GenBank/DDBJ databases">
        <title>Genome seq of P8.</title>
        <authorList>
            <person name="Seo T."/>
        </authorList>
    </citation>
    <scope>NUCLEOTIDE SEQUENCE [LARGE SCALE GENOMIC DNA]</scope>
    <source>
        <strain evidence="2 3">P8</strain>
    </source>
</reference>
<accession>A0ABS8XT51</accession>